<dbReference type="PANTHER" id="PTHR42716:SF2">
    <property type="entry name" value="L-ASPARTATE OXIDASE, CHLOROPLASTIC"/>
    <property type="match status" value="1"/>
</dbReference>
<comment type="function">
    <text evidence="12">Catalyzes the oxidation of L-aspartate to iminoaspartate.</text>
</comment>
<dbReference type="InterPro" id="IPR036188">
    <property type="entry name" value="FAD/NAD-bd_sf"/>
</dbReference>
<proteinExistence type="inferred from homology"/>
<dbReference type="Gene3D" id="3.90.700.10">
    <property type="entry name" value="Succinate dehydrogenase/fumarate reductase flavoprotein, catalytic domain"/>
    <property type="match status" value="1"/>
</dbReference>
<reference evidence="15 16" key="1">
    <citation type="submission" date="2020-12" db="EMBL/GenBank/DDBJ databases">
        <title>Oil enriched cultivation method for isolating marine PHA-producing bacteria.</title>
        <authorList>
            <person name="Zheng W."/>
            <person name="Yu S."/>
            <person name="Huang Y."/>
        </authorList>
    </citation>
    <scope>NUCLEOTIDE SEQUENCE [LARGE SCALE GENOMIC DNA]</scope>
    <source>
        <strain evidence="15 16">SY-2-6</strain>
    </source>
</reference>
<dbReference type="Proteomes" id="UP000663970">
    <property type="component" value="Unassembled WGS sequence"/>
</dbReference>
<evidence type="ECO:0000256" key="6">
    <source>
        <dbReference type="ARBA" id="ARBA00022630"/>
    </source>
</evidence>
<dbReference type="EMBL" id="JAEKJY010000009">
    <property type="protein sequence ID" value="MBN8237320.1"/>
    <property type="molecule type" value="Genomic_DNA"/>
</dbReference>
<sequence length="518" mass="56542">MDADVLIIGSGASALQLARHLRPTMNVILLTKSTLQHSNSFLAQGGVAAALGGDDSPSSHYNDTVKAGRLTNASRPLHIMTREAPSVIHDLASIGCAFDKDSLGEFQLGREGAHGQSRIVHGGGDQTGRRLVECLAGVLPPNVTVLENQFVFELLINDQNECFGARSKDAYGKIHTFLSPHTVLAAGGCGQVYACTSNAASAEGDGIALAFEAGAELIDMEYIQFHPTLLYINGQGAGLISEAVRGEGAVLVDETGRRIMKGVHPMEDLAPRHVTAQTIFHYRQKGRPVFLDIRHVPRFHERFPSITALCLKHKVDLKQGLIPVAPGCHFIMGGVKTDDKGRTNVPGLYAVGENACTRVHGASRLASNSLLEGLVFGRRSARFLNSLSSSLPSQQRKKCPPPSVRLHLPERKVIQKRTMEAAGIVRNHKDLHGHKKWLDSFPMSHGFDKGMLTKEQVTVLFLLQTSRLITTAALERKESRGSHFRSDYPEELAEWKDRTILLQSHTKETNDEPHQTLG</sequence>
<evidence type="ECO:0000259" key="13">
    <source>
        <dbReference type="Pfam" id="PF00890"/>
    </source>
</evidence>
<evidence type="ECO:0000256" key="4">
    <source>
        <dbReference type="ARBA" id="ARBA00012173"/>
    </source>
</evidence>
<keyword evidence="16" id="KW-1185">Reference proteome</keyword>
<evidence type="ECO:0000256" key="5">
    <source>
        <dbReference type="ARBA" id="ARBA00021901"/>
    </source>
</evidence>
<evidence type="ECO:0000259" key="14">
    <source>
        <dbReference type="Pfam" id="PF02910"/>
    </source>
</evidence>
<dbReference type="SUPFAM" id="SSF46977">
    <property type="entry name" value="Succinate dehydrogenase/fumarate reductase flavoprotein C-terminal domain"/>
    <property type="match status" value="1"/>
</dbReference>
<dbReference type="Gene3D" id="3.50.50.60">
    <property type="entry name" value="FAD/NAD(P)-binding domain"/>
    <property type="match status" value="1"/>
</dbReference>
<keyword evidence="7 12" id="KW-0662">Pyridine nucleotide biosynthesis</keyword>
<comment type="catalytic activity">
    <reaction evidence="10">
        <text>L-aspartate + O2 = iminosuccinate + H2O2</text>
        <dbReference type="Rhea" id="RHEA:25876"/>
        <dbReference type="ChEBI" id="CHEBI:15379"/>
        <dbReference type="ChEBI" id="CHEBI:16240"/>
        <dbReference type="ChEBI" id="CHEBI:29991"/>
        <dbReference type="ChEBI" id="CHEBI:77875"/>
        <dbReference type="EC" id="1.4.3.16"/>
    </reaction>
    <physiologicalReaction direction="left-to-right" evidence="10">
        <dbReference type="Rhea" id="RHEA:25877"/>
    </physiologicalReaction>
</comment>
<dbReference type="NCBIfam" id="TIGR00551">
    <property type="entry name" value="nadB"/>
    <property type="match status" value="1"/>
</dbReference>
<comment type="cofactor">
    <cofactor evidence="1 12">
        <name>FAD</name>
        <dbReference type="ChEBI" id="CHEBI:57692"/>
    </cofactor>
</comment>
<dbReference type="Gene3D" id="1.20.58.100">
    <property type="entry name" value="Fumarate reductase/succinate dehydrogenase flavoprotein-like, C-terminal domain"/>
    <property type="match status" value="1"/>
</dbReference>
<keyword evidence="6 12" id="KW-0285">Flavoprotein</keyword>
<comment type="caution">
    <text evidence="15">The sequence shown here is derived from an EMBL/GenBank/DDBJ whole genome shotgun (WGS) entry which is preliminary data.</text>
</comment>
<dbReference type="SUPFAM" id="SSF51905">
    <property type="entry name" value="FAD/NAD(P)-binding domain"/>
    <property type="match status" value="1"/>
</dbReference>
<evidence type="ECO:0000313" key="15">
    <source>
        <dbReference type="EMBL" id="MBN8237320.1"/>
    </source>
</evidence>
<dbReference type="PRINTS" id="PR00368">
    <property type="entry name" value="FADPNR"/>
</dbReference>
<accession>A0ABS3E148</accession>
<dbReference type="PANTHER" id="PTHR42716">
    <property type="entry name" value="L-ASPARTATE OXIDASE"/>
    <property type="match status" value="1"/>
</dbReference>
<evidence type="ECO:0000256" key="7">
    <source>
        <dbReference type="ARBA" id="ARBA00022642"/>
    </source>
</evidence>
<keyword evidence="9 12" id="KW-0560">Oxidoreductase</keyword>
<comment type="subcellular location">
    <subcellularLocation>
        <location evidence="12">Cytoplasm</location>
    </subcellularLocation>
</comment>
<dbReference type="InterPro" id="IPR027477">
    <property type="entry name" value="Succ_DH/fumarate_Rdtase_cat_sf"/>
</dbReference>
<comment type="pathway">
    <text evidence="2 12">Cofactor biosynthesis; NAD(+) biosynthesis; iminoaspartate from L-aspartate (oxidase route): step 1/1.</text>
</comment>
<evidence type="ECO:0000256" key="10">
    <source>
        <dbReference type="ARBA" id="ARBA00048305"/>
    </source>
</evidence>
<dbReference type="GO" id="GO:0008734">
    <property type="term" value="F:L-aspartate oxidase activity"/>
    <property type="evidence" value="ECO:0007669"/>
    <property type="project" value="UniProtKB-EC"/>
</dbReference>
<dbReference type="Pfam" id="PF00890">
    <property type="entry name" value="FAD_binding_2"/>
    <property type="match status" value="1"/>
</dbReference>
<feature type="domain" description="Fumarate reductase/succinate dehydrogenase flavoprotein-like C-terminal" evidence="14">
    <location>
        <begin position="457"/>
        <end position="506"/>
    </location>
</feature>
<dbReference type="EC" id="1.4.3.16" evidence="4 11"/>
<evidence type="ECO:0000256" key="8">
    <source>
        <dbReference type="ARBA" id="ARBA00022827"/>
    </source>
</evidence>
<feature type="domain" description="FAD-dependent oxidoreductase 2 FAD-binding" evidence="13">
    <location>
        <begin position="4"/>
        <end position="370"/>
    </location>
</feature>
<name>A0ABS3E148_9BACI</name>
<evidence type="ECO:0000256" key="11">
    <source>
        <dbReference type="NCBIfam" id="TIGR00551"/>
    </source>
</evidence>
<dbReference type="InterPro" id="IPR005288">
    <property type="entry name" value="NadB"/>
</dbReference>
<evidence type="ECO:0000256" key="9">
    <source>
        <dbReference type="ARBA" id="ARBA00023002"/>
    </source>
</evidence>
<dbReference type="RefSeq" id="WP_206936153.1">
    <property type="nucleotide sequence ID" value="NZ_JAEKJY010000009.1"/>
</dbReference>
<dbReference type="InterPro" id="IPR015939">
    <property type="entry name" value="Fum_Rdtase/Succ_DH_flav-like_C"/>
</dbReference>
<comment type="similarity">
    <text evidence="3 12">Belongs to the FAD-dependent oxidoreductase 2 family. NadB subfamily.</text>
</comment>
<dbReference type="InterPro" id="IPR003953">
    <property type="entry name" value="FAD-dep_OxRdtase_2_FAD-bd"/>
</dbReference>
<evidence type="ECO:0000256" key="12">
    <source>
        <dbReference type="RuleBase" id="RU362049"/>
    </source>
</evidence>
<dbReference type="InterPro" id="IPR037099">
    <property type="entry name" value="Fum_R/Succ_DH_flav-like_C_sf"/>
</dbReference>
<keyword evidence="8 12" id="KW-0274">FAD</keyword>
<evidence type="ECO:0000313" key="16">
    <source>
        <dbReference type="Proteomes" id="UP000663970"/>
    </source>
</evidence>
<protein>
    <recommendedName>
        <fullName evidence="5 11">L-aspartate oxidase</fullName>
        <ecNumber evidence="4 11">1.4.3.16</ecNumber>
    </recommendedName>
</protein>
<dbReference type="Pfam" id="PF02910">
    <property type="entry name" value="Succ_DH_flav_C"/>
    <property type="match status" value="1"/>
</dbReference>
<evidence type="ECO:0000256" key="2">
    <source>
        <dbReference type="ARBA" id="ARBA00004950"/>
    </source>
</evidence>
<evidence type="ECO:0000256" key="1">
    <source>
        <dbReference type="ARBA" id="ARBA00001974"/>
    </source>
</evidence>
<dbReference type="SUPFAM" id="SSF56425">
    <property type="entry name" value="Succinate dehydrogenase/fumarate reductase flavoprotein, catalytic domain"/>
    <property type="match status" value="1"/>
</dbReference>
<evidence type="ECO:0000256" key="3">
    <source>
        <dbReference type="ARBA" id="ARBA00008562"/>
    </source>
</evidence>
<gene>
    <name evidence="15" type="primary">nadB</name>
    <name evidence="15" type="ORF">JF544_19005</name>
</gene>
<organism evidence="15 16">
    <name type="scientific">Halobacillus kuroshimensis</name>
    <dbReference type="NCBI Taxonomy" id="302481"/>
    <lineage>
        <taxon>Bacteria</taxon>
        <taxon>Bacillati</taxon>
        <taxon>Bacillota</taxon>
        <taxon>Bacilli</taxon>
        <taxon>Bacillales</taxon>
        <taxon>Bacillaceae</taxon>
        <taxon>Halobacillus</taxon>
    </lineage>
</organism>